<gene>
    <name evidence="2" type="ORF">CAK95_06795</name>
</gene>
<evidence type="ECO:0000313" key="2">
    <source>
        <dbReference type="EMBL" id="ARP98815.1"/>
    </source>
</evidence>
<dbReference type="EMBL" id="CP021112">
    <property type="protein sequence ID" value="ARP98815.1"/>
    <property type="molecule type" value="Genomic_DNA"/>
</dbReference>
<accession>A0A1W6ZNG5</accession>
<dbReference type="STRING" id="1235591.CAK95_06795"/>
<protein>
    <submittedName>
        <fullName evidence="2">Uncharacterized protein</fullName>
    </submittedName>
</protein>
<reference evidence="2 3" key="1">
    <citation type="submission" date="2017-05" db="EMBL/GenBank/DDBJ databases">
        <title>Full genome sequence of Pseudorhodoplanes sinuspersici.</title>
        <authorList>
            <person name="Dastgheib S.M.M."/>
            <person name="Shavandi M."/>
            <person name="Tirandaz H."/>
        </authorList>
    </citation>
    <scope>NUCLEOTIDE SEQUENCE [LARGE SCALE GENOMIC DNA]</scope>
    <source>
        <strain evidence="2 3">RIPI110</strain>
    </source>
</reference>
<organism evidence="2 3">
    <name type="scientific">Pseudorhodoplanes sinuspersici</name>
    <dbReference type="NCBI Taxonomy" id="1235591"/>
    <lineage>
        <taxon>Bacteria</taxon>
        <taxon>Pseudomonadati</taxon>
        <taxon>Pseudomonadota</taxon>
        <taxon>Alphaproteobacteria</taxon>
        <taxon>Hyphomicrobiales</taxon>
        <taxon>Pseudorhodoplanes</taxon>
    </lineage>
</organism>
<feature type="region of interest" description="Disordered" evidence="1">
    <location>
        <begin position="73"/>
        <end position="105"/>
    </location>
</feature>
<proteinExistence type="predicted"/>
<evidence type="ECO:0000256" key="1">
    <source>
        <dbReference type="SAM" id="MobiDB-lite"/>
    </source>
</evidence>
<sequence length="105" mass="11185">MGPPPPRPPPKFLRPPPPRLTFPPPPPPRLALPPPPRPSPFFAEKSVIAERSSAAPCSIRAEAGYAARPIRPARNSAIMGRNIGHGPRSNSRPDAKKALSGLNVP</sequence>
<dbReference type="Proteomes" id="UP000194137">
    <property type="component" value="Chromosome"/>
</dbReference>
<dbReference type="AlphaFoldDB" id="A0A1W6ZNG5"/>
<name>A0A1W6ZNG5_9HYPH</name>
<evidence type="ECO:0000313" key="3">
    <source>
        <dbReference type="Proteomes" id="UP000194137"/>
    </source>
</evidence>
<keyword evidence="3" id="KW-1185">Reference proteome</keyword>
<feature type="region of interest" description="Disordered" evidence="1">
    <location>
        <begin position="1"/>
        <end position="39"/>
    </location>
</feature>
<dbReference type="KEGG" id="psin:CAK95_06795"/>